<dbReference type="InterPro" id="IPR021124">
    <property type="entry name" value="CRISPR-assoc_prot_Cas5"/>
</dbReference>
<dbReference type="EMBL" id="BAABRI010000001">
    <property type="protein sequence ID" value="GAA5480805.1"/>
    <property type="molecule type" value="Genomic_DNA"/>
</dbReference>
<dbReference type="CDD" id="cd09752">
    <property type="entry name" value="Cas5_I-C"/>
    <property type="match status" value="1"/>
</dbReference>
<keyword evidence="1 2" id="KW-0051">Antiviral defense</keyword>
<dbReference type="InterPro" id="IPR010155">
    <property type="entry name" value="CRISPR-assoc_prot_Cas5d"/>
</dbReference>
<keyword evidence="2" id="KW-0255">Endonuclease</keyword>
<proteinExistence type="inferred from homology"/>
<comment type="similarity">
    <text evidence="2">Belongs to the CRISPR-associated protein Cas5 family. Subtype I-C/Dvulg subfamily.</text>
</comment>
<dbReference type="Pfam" id="PF09704">
    <property type="entry name" value="Cas_Cas5d"/>
    <property type="match status" value="1"/>
</dbReference>
<dbReference type="RefSeq" id="WP_353564966.1">
    <property type="nucleotide sequence ID" value="NZ_BAABRI010000001.1"/>
</dbReference>
<keyword evidence="2" id="KW-0540">Nuclease</keyword>
<name>A0ABP9UHY0_9BACT</name>
<dbReference type="InterPro" id="IPR013422">
    <property type="entry name" value="CRISPR-assoc_prot_Cas5_N"/>
</dbReference>
<dbReference type="EC" id="3.1.-.-" evidence="2"/>
<gene>
    <name evidence="3" type="primary">cas5d</name>
    <name evidence="3" type="ORF">Hsar01_00009</name>
</gene>
<comment type="caution">
    <text evidence="3">The sequence shown here is derived from an EMBL/GenBank/DDBJ whole genome shotgun (WGS) entry which is preliminary data.</text>
</comment>
<dbReference type="Proteomes" id="UP001476282">
    <property type="component" value="Unassembled WGS sequence"/>
</dbReference>
<sequence>MNYGIHLKATGDYALFSRPEMKVERVSYDVMTPSAARGILEAIYWKPQIRWIIDEIHVLNPIRFTNIRRNEVASKIPVQGGTGVNAAMRDVSIRPAMDVAENRQQRASLLLKDVAYLIKAHVHILDPRLEKGDAPAPENEAIGKHLDMFKRRARKGQAFHQPYFGCREFPVRFELIENEAELPSPHDSLAGEKDLGFMLHDIEFEQDRATKKVRSTIPHFFRATMTDGIITVPALPFAI</sequence>
<organism evidence="3 4">
    <name type="scientific">Haloferula sargassicola</name>
    <dbReference type="NCBI Taxonomy" id="490096"/>
    <lineage>
        <taxon>Bacteria</taxon>
        <taxon>Pseudomonadati</taxon>
        <taxon>Verrucomicrobiota</taxon>
        <taxon>Verrucomicrobiia</taxon>
        <taxon>Verrucomicrobiales</taxon>
        <taxon>Verrucomicrobiaceae</taxon>
        <taxon>Haloferula</taxon>
    </lineage>
</organism>
<comment type="function">
    <text evidence="2">CRISPR (clustered regularly interspaced short palindromic repeat) is an adaptive immune system that provides protection against mobile genetic elements (viruses, transposable elements and conjugative plasmids). CRISPR clusters contain spacers, sequences complementary to antecedent mobile elements, and target invading nucleic acids. CRISPR clusters are transcribed and processed into CRISPR RNA (crRNA).</text>
</comment>
<dbReference type="Gene3D" id="3.30.70.2660">
    <property type="match status" value="1"/>
</dbReference>
<protein>
    <recommendedName>
        <fullName evidence="2">pre-crRNA processing endonuclease</fullName>
        <ecNumber evidence="2">3.1.-.-</ecNumber>
    </recommendedName>
</protein>
<evidence type="ECO:0000313" key="3">
    <source>
        <dbReference type="EMBL" id="GAA5480805.1"/>
    </source>
</evidence>
<dbReference type="PIRSF" id="PIRSF029950">
    <property type="entry name" value="Cas_CT1134"/>
    <property type="match status" value="1"/>
</dbReference>
<evidence type="ECO:0000313" key="4">
    <source>
        <dbReference type="Proteomes" id="UP001476282"/>
    </source>
</evidence>
<evidence type="ECO:0000256" key="1">
    <source>
        <dbReference type="ARBA" id="ARBA00023118"/>
    </source>
</evidence>
<keyword evidence="4" id="KW-1185">Reference proteome</keyword>
<dbReference type="NCBIfam" id="TIGR02593">
    <property type="entry name" value="CRISPR_cas5"/>
    <property type="match status" value="1"/>
</dbReference>
<accession>A0ABP9UHY0</accession>
<keyword evidence="2" id="KW-0694">RNA-binding</keyword>
<reference evidence="3 4" key="1">
    <citation type="submission" date="2024-02" db="EMBL/GenBank/DDBJ databases">
        <title>Haloferula sargassicola NBRC 104335.</title>
        <authorList>
            <person name="Ichikawa N."/>
            <person name="Katano-Makiyama Y."/>
            <person name="Hidaka K."/>
        </authorList>
    </citation>
    <scope>NUCLEOTIDE SEQUENCE [LARGE SCALE GENOMIC DNA]</scope>
    <source>
        <strain evidence="3 4">NBRC 104335</strain>
    </source>
</reference>
<dbReference type="NCBIfam" id="TIGR01876">
    <property type="entry name" value="cas_Cas5d"/>
    <property type="match status" value="1"/>
</dbReference>
<evidence type="ECO:0000256" key="2">
    <source>
        <dbReference type="PIRNR" id="PIRNR029950"/>
    </source>
</evidence>
<keyword evidence="2" id="KW-0378">Hydrolase</keyword>